<feature type="signal peptide" evidence="1">
    <location>
        <begin position="1"/>
        <end position="19"/>
    </location>
</feature>
<dbReference type="RefSeq" id="WP_281760786.1">
    <property type="nucleotide sequence ID" value="NZ_AP026709.1"/>
</dbReference>
<accession>A0ABM8B392</accession>
<gene>
    <name evidence="3" type="ORF">SYK_26480</name>
</gene>
<evidence type="ECO:0000259" key="2">
    <source>
        <dbReference type="PROSITE" id="PS51724"/>
    </source>
</evidence>
<reference evidence="3 4" key="1">
    <citation type="submission" date="2022-08" db="EMBL/GenBank/DDBJ databases">
        <title>Genome Sequence of the sulphate-reducing bacterium, Pseudodesulfovibrio sp. SYK.</title>
        <authorList>
            <person name="Kondo R."/>
            <person name="Kataoka T."/>
        </authorList>
    </citation>
    <scope>NUCLEOTIDE SEQUENCE [LARGE SCALE GENOMIC DNA]</scope>
    <source>
        <strain evidence="3 4">SYK</strain>
    </source>
</reference>
<proteinExistence type="predicted"/>
<dbReference type="InterPro" id="IPR036680">
    <property type="entry name" value="SPOR-like_sf"/>
</dbReference>
<keyword evidence="1" id="KW-0732">Signal</keyword>
<feature type="chain" id="PRO_5046452990" description="SPOR domain-containing protein" evidence="1">
    <location>
        <begin position="20"/>
        <end position="205"/>
    </location>
</feature>
<dbReference type="EMBL" id="AP026709">
    <property type="protein sequence ID" value="BDQ38288.1"/>
    <property type="molecule type" value="Genomic_DNA"/>
</dbReference>
<dbReference type="InterPro" id="IPR007730">
    <property type="entry name" value="SPOR-like_dom"/>
</dbReference>
<dbReference type="Proteomes" id="UP001317742">
    <property type="component" value="Chromosome"/>
</dbReference>
<protein>
    <recommendedName>
        <fullName evidence="2">SPOR domain-containing protein</fullName>
    </recommendedName>
</protein>
<dbReference type="Pfam" id="PF05036">
    <property type="entry name" value="SPOR"/>
    <property type="match status" value="1"/>
</dbReference>
<dbReference type="SUPFAM" id="SSF110997">
    <property type="entry name" value="Sporulation related repeat"/>
    <property type="match status" value="1"/>
</dbReference>
<sequence length="205" mass="22041">MKKSILLLTFLATSVLMFSGCFRKHIESAPPVKQPARQVEVTPAPAPQKVEGQSEIIEETYVVDAPAEAAAQPVDVGENDLAEESLPQAKAAEIPAAKKTEAVVTEEVTITEKVVVTEEVVSSASTEPGMYYVQIGAFSDLENANKVLARLLSDGYKDSVLSKTDTGLFRVQAGSFPDEISAENALTTLKTDYPEGFVFKKSADE</sequence>
<dbReference type="PROSITE" id="PS51724">
    <property type="entry name" value="SPOR"/>
    <property type="match status" value="1"/>
</dbReference>
<organism evidence="3 4">
    <name type="scientific">Pseudodesulfovibrio nedwellii</name>
    <dbReference type="NCBI Taxonomy" id="2973072"/>
    <lineage>
        <taxon>Bacteria</taxon>
        <taxon>Pseudomonadati</taxon>
        <taxon>Thermodesulfobacteriota</taxon>
        <taxon>Desulfovibrionia</taxon>
        <taxon>Desulfovibrionales</taxon>
        <taxon>Desulfovibrionaceae</taxon>
    </lineage>
</organism>
<evidence type="ECO:0000313" key="4">
    <source>
        <dbReference type="Proteomes" id="UP001317742"/>
    </source>
</evidence>
<evidence type="ECO:0000313" key="3">
    <source>
        <dbReference type="EMBL" id="BDQ38288.1"/>
    </source>
</evidence>
<keyword evidence="4" id="KW-1185">Reference proteome</keyword>
<name>A0ABM8B392_9BACT</name>
<dbReference type="Gene3D" id="3.30.70.1070">
    <property type="entry name" value="Sporulation related repeat"/>
    <property type="match status" value="1"/>
</dbReference>
<dbReference type="PROSITE" id="PS51257">
    <property type="entry name" value="PROKAR_LIPOPROTEIN"/>
    <property type="match status" value="1"/>
</dbReference>
<feature type="domain" description="SPOR" evidence="2">
    <location>
        <begin position="125"/>
        <end position="202"/>
    </location>
</feature>
<evidence type="ECO:0000256" key="1">
    <source>
        <dbReference type="SAM" id="SignalP"/>
    </source>
</evidence>